<dbReference type="EC" id="4.1.2.4" evidence="6"/>
<evidence type="ECO:0000313" key="9">
    <source>
        <dbReference type="EMBL" id="RRQ03927.1"/>
    </source>
</evidence>
<evidence type="ECO:0000256" key="6">
    <source>
        <dbReference type="HAMAP-Rule" id="MF_00114"/>
    </source>
</evidence>
<organism evidence="9 11">
    <name type="scientific">Corynebacterium bovis</name>
    <dbReference type="NCBI Taxonomy" id="36808"/>
    <lineage>
        <taxon>Bacteria</taxon>
        <taxon>Bacillati</taxon>
        <taxon>Actinomycetota</taxon>
        <taxon>Actinomycetes</taxon>
        <taxon>Mycobacteriales</taxon>
        <taxon>Corynebacteriaceae</taxon>
        <taxon>Corynebacterium</taxon>
    </lineage>
</organism>
<evidence type="ECO:0000256" key="1">
    <source>
        <dbReference type="ARBA" id="ARBA00010936"/>
    </source>
</evidence>
<evidence type="ECO:0000256" key="5">
    <source>
        <dbReference type="ARBA" id="ARBA00048791"/>
    </source>
</evidence>
<feature type="active site" description="Proton donor/acceptor" evidence="6">
    <location>
        <position position="213"/>
    </location>
</feature>
<dbReference type="PANTHER" id="PTHR10889:SF1">
    <property type="entry name" value="DEOXYRIBOSE-PHOSPHATE ALDOLASE"/>
    <property type="match status" value="1"/>
</dbReference>
<dbReference type="NCBIfam" id="TIGR00126">
    <property type="entry name" value="deoC"/>
    <property type="match status" value="1"/>
</dbReference>
<keyword evidence="2 6" id="KW-0963">Cytoplasm</keyword>
<dbReference type="GO" id="GO:0016052">
    <property type="term" value="P:carbohydrate catabolic process"/>
    <property type="evidence" value="ECO:0007669"/>
    <property type="project" value="TreeGrafter"/>
</dbReference>
<evidence type="ECO:0000313" key="10">
    <source>
        <dbReference type="Proteomes" id="UP000276526"/>
    </source>
</evidence>
<dbReference type="RefSeq" id="WP_125173059.1">
    <property type="nucleotide sequence ID" value="NZ_JAPJOD010000077.1"/>
</dbReference>
<keyword evidence="3 6" id="KW-0456">Lyase</keyword>
<protein>
    <recommendedName>
        <fullName evidence="6">Deoxyribose-phosphate aldolase</fullName>
        <shortName evidence="6">DERA</shortName>
        <ecNumber evidence="6">4.1.2.4</ecNumber>
    </recommendedName>
    <alternativeName>
        <fullName evidence="6">2-deoxy-D-ribose 5-phosphate aldolase</fullName>
    </alternativeName>
    <alternativeName>
        <fullName evidence="6">Phosphodeoxyriboaldolase</fullName>
        <shortName evidence="6">Deoxyriboaldolase</shortName>
    </alternativeName>
</protein>
<comment type="similarity">
    <text evidence="1 6">Belongs to the DeoC/FbaB aldolase family. DeoC type 1 subfamily.</text>
</comment>
<dbReference type="InterPro" id="IPR002915">
    <property type="entry name" value="DeoC/FbaB/LacD_aldolase"/>
</dbReference>
<dbReference type="InterPro" id="IPR028581">
    <property type="entry name" value="DeoC_typeI"/>
</dbReference>
<evidence type="ECO:0000256" key="3">
    <source>
        <dbReference type="ARBA" id="ARBA00023239"/>
    </source>
</evidence>
<dbReference type="EMBL" id="PQNK01000008">
    <property type="protein sequence ID" value="RRO86605.1"/>
    <property type="molecule type" value="Genomic_DNA"/>
</dbReference>
<evidence type="ECO:0000313" key="8">
    <source>
        <dbReference type="EMBL" id="RRO86605.1"/>
    </source>
</evidence>
<dbReference type="PANTHER" id="PTHR10889">
    <property type="entry name" value="DEOXYRIBOSE-PHOSPHATE ALDOLASE"/>
    <property type="match status" value="1"/>
</dbReference>
<dbReference type="AlphaFoldDB" id="A0A3R8VX74"/>
<proteinExistence type="inferred from homology"/>
<keyword evidence="11" id="KW-1185">Reference proteome</keyword>
<feature type="active site" description="Proton donor/acceptor" evidence="6">
    <location>
        <position position="120"/>
    </location>
</feature>
<accession>A0A3R8VX74</accession>
<dbReference type="InterPro" id="IPR013785">
    <property type="entry name" value="Aldolase_TIM"/>
</dbReference>
<dbReference type="Pfam" id="PF01791">
    <property type="entry name" value="DeoC"/>
    <property type="match status" value="1"/>
</dbReference>
<evidence type="ECO:0000256" key="2">
    <source>
        <dbReference type="ARBA" id="ARBA00022490"/>
    </source>
</evidence>
<reference evidence="10 11" key="1">
    <citation type="submission" date="2018-01" db="EMBL/GenBank/DDBJ databases">
        <title>Twenty Corynebacterium bovis Genomes.</title>
        <authorList>
            <person name="Gulvik C.A."/>
        </authorList>
    </citation>
    <scope>NUCLEOTIDE SEQUENCE [LARGE SCALE GENOMIC DNA]</scope>
    <source>
        <strain evidence="9 11">16-2004</strain>
        <strain evidence="8 10">F6900</strain>
    </source>
</reference>
<dbReference type="GO" id="GO:0005737">
    <property type="term" value="C:cytoplasm"/>
    <property type="evidence" value="ECO:0007669"/>
    <property type="project" value="UniProtKB-SubCell"/>
</dbReference>
<dbReference type="Proteomes" id="UP000278422">
    <property type="component" value="Unassembled WGS sequence"/>
</dbReference>
<evidence type="ECO:0000256" key="7">
    <source>
        <dbReference type="SAM" id="MobiDB-lite"/>
    </source>
</evidence>
<dbReference type="SUPFAM" id="SSF51569">
    <property type="entry name" value="Aldolase"/>
    <property type="match status" value="1"/>
</dbReference>
<dbReference type="CDD" id="cd00959">
    <property type="entry name" value="DeoC"/>
    <property type="match status" value="1"/>
</dbReference>
<name>A0A3R8VX74_9CORY</name>
<dbReference type="PIRSF" id="PIRSF001357">
    <property type="entry name" value="DeoC"/>
    <property type="match status" value="1"/>
</dbReference>
<keyword evidence="4 6" id="KW-0704">Schiff base</keyword>
<comment type="subcellular location">
    <subcellularLocation>
        <location evidence="6">Cytoplasm</location>
    </subcellularLocation>
</comment>
<dbReference type="GO" id="GO:0009264">
    <property type="term" value="P:deoxyribonucleotide catabolic process"/>
    <property type="evidence" value="ECO:0007669"/>
    <property type="project" value="UniProtKB-UniRule"/>
</dbReference>
<evidence type="ECO:0000313" key="11">
    <source>
        <dbReference type="Proteomes" id="UP000278422"/>
    </source>
</evidence>
<comment type="function">
    <text evidence="6">Catalyzes a reversible aldol reaction between acetaldehyde and D-glyceraldehyde 3-phosphate to generate 2-deoxy-D-ribose 5-phosphate.</text>
</comment>
<evidence type="ECO:0000256" key="4">
    <source>
        <dbReference type="ARBA" id="ARBA00023270"/>
    </source>
</evidence>
<dbReference type="EMBL" id="PQNQ01000013">
    <property type="protein sequence ID" value="RRQ03927.1"/>
    <property type="molecule type" value="Genomic_DNA"/>
</dbReference>
<comment type="catalytic activity">
    <reaction evidence="5 6">
        <text>2-deoxy-D-ribose 5-phosphate = D-glyceraldehyde 3-phosphate + acetaldehyde</text>
        <dbReference type="Rhea" id="RHEA:12821"/>
        <dbReference type="ChEBI" id="CHEBI:15343"/>
        <dbReference type="ChEBI" id="CHEBI:59776"/>
        <dbReference type="ChEBI" id="CHEBI:62877"/>
        <dbReference type="EC" id="4.1.2.4"/>
    </reaction>
</comment>
<dbReference type="GO" id="GO:0006018">
    <property type="term" value="P:2-deoxyribose 1-phosphate catabolic process"/>
    <property type="evidence" value="ECO:0007669"/>
    <property type="project" value="UniProtKB-UniRule"/>
</dbReference>
<dbReference type="GO" id="GO:0004139">
    <property type="term" value="F:deoxyribose-phosphate aldolase activity"/>
    <property type="evidence" value="ECO:0007669"/>
    <property type="project" value="UniProtKB-UniRule"/>
</dbReference>
<comment type="caution">
    <text evidence="9">The sequence shown here is derived from an EMBL/GenBank/DDBJ whole genome shotgun (WGS) entry which is preliminary data.</text>
</comment>
<dbReference type="SMART" id="SM01133">
    <property type="entry name" value="DeoC"/>
    <property type="match status" value="1"/>
</dbReference>
<dbReference type="UniPathway" id="UPA00002">
    <property type="reaction ID" value="UER00468"/>
</dbReference>
<comment type="pathway">
    <text evidence="6">Carbohydrate degradation; 2-deoxy-D-ribose 1-phosphate degradation; D-glyceraldehyde 3-phosphate and acetaldehyde from 2-deoxy-alpha-D-ribose 1-phosphate: step 2/2.</text>
</comment>
<dbReference type="Proteomes" id="UP000276526">
    <property type="component" value="Unassembled WGS sequence"/>
</dbReference>
<feature type="region of interest" description="Disordered" evidence="7">
    <location>
        <begin position="58"/>
        <end position="82"/>
    </location>
</feature>
<sequence length="249" mass="25310">MGGMISPLTRDRVASLMDATLLTPQATRDDVRSLQRTAVDLGCGAVCVSPSMLPLRWAGPGQGDDAASPTAGTSPDPAGATAVPPVRVATVVGFPSGAHQSLVKATEARFAVEQGADEIDMVITLANAVAGDMNAMVSEIVTVREAVPFPVVLKVIVESALLTEEQLRTACRAARTAGADFVKTSTGFHPAGGATVEAVRIMAEEVGGVLGVKASGGIRDWDTAVAMVEAGATRLGVSAPRPILAGAPD</sequence>
<dbReference type="InterPro" id="IPR011343">
    <property type="entry name" value="DeoC"/>
</dbReference>
<gene>
    <name evidence="6" type="primary">deoC</name>
    <name evidence="9" type="ORF">CXF42_05965</name>
    <name evidence="8" type="ORF">CXF48_06245</name>
</gene>
<feature type="active site" description="Schiff-base intermediate with acetaldehyde" evidence="6">
    <location>
        <position position="183"/>
    </location>
</feature>
<dbReference type="HAMAP" id="MF_00114">
    <property type="entry name" value="DeoC_type1"/>
    <property type="match status" value="1"/>
</dbReference>
<dbReference type="Gene3D" id="3.20.20.70">
    <property type="entry name" value="Aldolase class I"/>
    <property type="match status" value="1"/>
</dbReference>